<name>A0A4D6LMD7_VIGUN</name>
<protein>
    <submittedName>
        <fullName evidence="2">Uncharacterized protein</fullName>
    </submittedName>
</protein>
<gene>
    <name evidence="2" type="ORF">DEO72_LG4g350</name>
</gene>
<evidence type="ECO:0000256" key="1">
    <source>
        <dbReference type="SAM" id="SignalP"/>
    </source>
</evidence>
<organism evidence="2 3">
    <name type="scientific">Vigna unguiculata</name>
    <name type="common">Cowpea</name>
    <dbReference type="NCBI Taxonomy" id="3917"/>
    <lineage>
        <taxon>Eukaryota</taxon>
        <taxon>Viridiplantae</taxon>
        <taxon>Streptophyta</taxon>
        <taxon>Embryophyta</taxon>
        <taxon>Tracheophyta</taxon>
        <taxon>Spermatophyta</taxon>
        <taxon>Magnoliopsida</taxon>
        <taxon>eudicotyledons</taxon>
        <taxon>Gunneridae</taxon>
        <taxon>Pentapetalae</taxon>
        <taxon>rosids</taxon>
        <taxon>fabids</taxon>
        <taxon>Fabales</taxon>
        <taxon>Fabaceae</taxon>
        <taxon>Papilionoideae</taxon>
        <taxon>50 kb inversion clade</taxon>
        <taxon>NPAAA clade</taxon>
        <taxon>indigoferoid/millettioid clade</taxon>
        <taxon>Phaseoleae</taxon>
        <taxon>Vigna</taxon>
    </lineage>
</organism>
<dbReference type="AlphaFoldDB" id="A0A4D6LMD7"/>
<proteinExistence type="predicted"/>
<keyword evidence="1" id="KW-0732">Signal</keyword>
<reference evidence="2 3" key="1">
    <citation type="submission" date="2019-04" db="EMBL/GenBank/DDBJ databases">
        <title>An improved genome assembly and genetic linkage map for asparagus bean, Vigna unguiculata ssp. sesquipedialis.</title>
        <authorList>
            <person name="Xia Q."/>
            <person name="Zhang R."/>
            <person name="Dong Y."/>
        </authorList>
    </citation>
    <scope>NUCLEOTIDE SEQUENCE [LARGE SCALE GENOMIC DNA]</scope>
    <source>
        <tissue evidence="2">Leaf</tissue>
    </source>
</reference>
<dbReference type="Proteomes" id="UP000501690">
    <property type="component" value="Linkage Group LG4"/>
</dbReference>
<dbReference type="EMBL" id="CP039348">
    <property type="protein sequence ID" value="QCD89406.1"/>
    <property type="molecule type" value="Genomic_DNA"/>
</dbReference>
<accession>A0A4D6LMD7</accession>
<keyword evidence="3" id="KW-1185">Reference proteome</keyword>
<evidence type="ECO:0000313" key="2">
    <source>
        <dbReference type="EMBL" id="QCD89406.1"/>
    </source>
</evidence>
<sequence>MPKTSSIALLVWRLATLDERVALGDKDRSARRNWAGRGTRRCFSLGDLRVQLVLGQHVATRGFSLVVLKVQWSVRDHGSYDWVPEDCLPQNRLAGRYIPPGDASDPTQNMGSVTSCLAARGKLLGDV</sequence>
<evidence type="ECO:0000313" key="3">
    <source>
        <dbReference type="Proteomes" id="UP000501690"/>
    </source>
</evidence>
<feature type="chain" id="PRO_5020040325" evidence="1">
    <location>
        <begin position="25"/>
        <end position="127"/>
    </location>
</feature>
<feature type="signal peptide" evidence="1">
    <location>
        <begin position="1"/>
        <end position="24"/>
    </location>
</feature>